<name>A0A1U7M5J1_TISCR</name>
<dbReference type="Proteomes" id="UP000186112">
    <property type="component" value="Unassembled WGS sequence"/>
</dbReference>
<sequence length="35" mass="4047">MKKKFSMIILILCFLLSINTSYASEEVLNGDMTYE</sequence>
<dbReference type="EMBL" id="LTDM01000027">
    <property type="protein sequence ID" value="OLS02458.1"/>
    <property type="molecule type" value="Genomic_DNA"/>
</dbReference>
<keyword evidence="2" id="KW-1185">Reference proteome</keyword>
<organism evidence="1 2">
    <name type="scientific">Tissierella creatinophila DSM 6911</name>
    <dbReference type="NCBI Taxonomy" id="1123403"/>
    <lineage>
        <taxon>Bacteria</taxon>
        <taxon>Bacillati</taxon>
        <taxon>Bacillota</taxon>
        <taxon>Tissierellia</taxon>
        <taxon>Tissierellales</taxon>
        <taxon>Tissierellaceae</taxon>
        <taxon>Tissierella</taxon>
    </lineage>
</organism>
<comment type="caution">
    <text evidence="1">The sequence shown here is derived from an EMBL/GenBank/DDBJ whole genome shotgun (WGS) entry which is preliminary data.</text>
</comment>
<dbReference type="AlphaFoldDB" id="A0A1U7M5J1"/>
<evidence type="ECO:0000313" key="2">
    <source>
        <dbReference type="Proteomes" id="UP000186112"/>
    </source>
</evidence>
<reference evidence="1 2" key="1">
    <citation type="submission" date="2016-02" db="EMBL/GenBank/DDBJ databases">
        <title>Genome sequence of Tissierella creatinophila DSM 6911.</title>
        <authorList>
            <person name="Poehlein A."/>
            <person name="Daniel R."/>
        </authorList>
    </citation>
    <scope>NUCLEOTIDE SEQUENCE [LARGE SCALE GENOMIC DNA]</scope>
    <source>
        <strain evidence="1 2">DSM 6911</strain>
    </source>
</reference>
<evidence type="ECO:0000313" key="1">
    <source>
        <dbReference type="EMBL" id="OLS02458.1"/>
    </source>
</evidence>
<protein>
    <submittedName>
        <fullName evidence="1">Uncharacterized protein</fullName>
    </submittedName>
</protein>
<accession>A0A1U7M5J1</accession>
<gene>
    <name evidence="1" type="ORF">TICRE_15760</name>
</gene>
<proteinExistence type="predicted"/>